<dbReference type="EMBL" id="CABEEZ010000067">
    <property type="protein sequence ID" value="VTR30368.1"/>
    <property type="molecule type" value="Genomic_DNA"/>
</dbReference>
<dbReference type="AlphaFoldDB" id="A0A4V6KNT4"/>
<evidence type="ECO:0000313" key="1">
    <source>
        <dbReference type="EMBL" id="VTR30368.1"/>
    </source>
</evidence>
<organism evidence="1">
    <name type="scientific">Serratia fonticola</name>
    <dbReference type="NCBI Taxonomy" id="47917"/>
    <lineage>
        <taxon>Bacteria</taxon>
        <taxon>Pseudomonadati</taxon>
        <taxon>Pseudomonadota</taxon>
        <taxon>Gammaproteobacteria</taxon>
        <taxon>Enterobacterales</taxon>
        <taxon>Yersiniaceae</taxon>
        <taxon>Serratia</taxon>
    </lineage>
</organism>
<sequence>MKNKVSISLNDHNSYFLAGLQYALIEYFTDIRTQVDFFSGYSSKRPDIIFQALYQGEKNRHLSAPSC</sequence>
<accession>A0A4V6KNT4</accession>
<name>A0A4V6KNT4_SERFO</name>
<protein>
    <submittedName>
        <fullName evidence="1">Uncharacterized protein</fullName>
    </submittedName>
</protein>
<reference evidence="1" key="1">
    <citation type="submission" date="2019-05" db="EMBL/GenBank/DDBJ databases">
        <authorList>
            <consortium name="Pathogen Informatics"/>
        </authorList>
    </citation>
    <scope>NUCLEOTIDE SEQUENCE [LARGE SCALE GENOMIC DNA]</scope>
    <source>
        <strain evidence="1">NCTC12965</strain>
    </source>
</reference>
<proteinExistence type="predicted"/>
<gene>
    <name evidence="1" type="ORF">NCTC12965_03054</name>
</gene>